<evidence type="ECO:0000256" key="1">
    <source>
        <dbReference type="ARBA" id="ARBA00006043"/>
    </source>
</evidence>
<evidence type="ECO:0000313" key="6">
    <source>
        <dbReference type="EMBL" id="PWZ33448.1"/>
    </source>
</evidence>
<evidence type="ECO:0000256" key="3">
    <source>
        <dbReference type="SAM" id="MobiDB-lite"/>
    </source>
</evidence>
<dbReference type="PANTHER" id="PTHR12555:SF19">
    <property type="entry name" value="OS01G0144500 PROTEIN"/>
    <property type="match status" value="1"/>
</dbReference>
<evidence type="ECO:0000313" key="7">
    <source>
        <dbReference type="Proteomes" id="UP000251960"/>
    </source>
</evidence>
<dbReference type="Pfam" id="PF03152">
    <property type="entry name" value="UFD1_N1"/>
    <property type="match status" value="1"/>
</dbReference>
<feature type="compositionally biased region" description="Basic and acidic residues" evidence="3">
    <location>
        <begin position="260"/>
        <end position="282"/>
    </location>
</feature>
<dbReference type="Proteomes" id="UP000251960">
    <property type="component" value="Chromosome 3"/>
</dbReference>
<feature type="region of interest" description="Disordered" evidence="3">
    <location>
        <begin position="194"/>
        <end position="238"/>
    </location>
</feature>
<feature type="region of interest" description="Disordered" evidence="3">
    <location>
        <begin position="250"/>
        <end position="282"/>
    </location>
</feature>
<protein>
    <submittedName>
        <fullName evidence="6">Ubiquitin fusion degradation protein 1</fullName>
    </submittedName>
</protein>
<dbReference type="AlphaFoldDB" id="A0A3L6FKR0"/>
<keyword evidence="2" id="KW-0833">Ubl conjugation pathway</keyword>
<accession>A0A3L6FKR0</accession>
<evidence type="ECO:0000256" key="2">
    <source>
        <dbReference type="ARBA" id="ARBA00022786"/>
    </source>
</evidence>
<dbReference type="Gene3D" id="3.10.330.10">
    <property type="match status" value="1"/>
</dbReference>
<dbReference type="InterPro" id="IPR042299">
    <property type="entry name" value="Ufd1-like_Nn"/>
</dbReference>
<sequence length="282" mass="30898">MDFEEYLSLQSQTFVQYYRCLPLSLLHKENADEDGNRVIMPLSALDRLGGLNIEYPMLFQIKHPSTERATHCGVLEFVADEGFIHMPSWLMAHLGVPENEIVLVRSTSLPKATFMKLQPHTKDFLHVPNPKELLEHNFGKFPCVTAGETIAVTEGERRYYLDVLEACPAGAVCSIDTDCAVDFAPPLDYVEAPPFVASQGSDEPPQPARFSGTGRRMDGKPVEMPTPSPAAESVVAPGVPKRMVRFGAPSASAAASGVSKAKEGGGKEQEKRFTGTRYSLKD</sequence>
<dbReference type="InterPro" id="IPR004854">
    <property type="entry name" value="Ufd1-like"/>
</dbReference>
<reference evidence="6 7" key="1">
    <citation type="journal article" date="2018" name="Nat. Genet.">
        <title>Extensive intraspecific gene order and gene structural variations between Mo17 and other maize genomes.</title>
        <authorList>
            <person name="Sun S."/>
            <person name="Zhou Y."/>
            <person name="Chen J."/>
            <person name="Shi J."/>
            <person name="Zhao H."/>
            <person name="Zhao H."/>
            <person name="Song W."/>
            <person name="Zhang M."/>
            <person name="Cui Y."/>
            <person name="Dong X."/>
            <person name="Liu H."/>
            <person name="Ma X."/>
            <person name="Jiao Y."/>
            <person name="Wang B."/>
            <person name="Wei X."/>
            <person name="Stein J.C."/>
            <person name="Glaubitz J.C."/>
            <person name="Lu F."/>
            <person name="Yu G."/>
            <person name="Liang C."/>
            <person name="Fengler K."/>
            <person name="Li B."/>
            <person name="Rafalski A."/>
            <person name="Schnable P.S."/>
            <person name="Ware D.H."/>
            <person name="Buckler E.S."/>
            <person name="Lai J."/>
        </authorList>
    </citation>
    <scope>NUCLEOTIDE SEQUENCE [LARGE SCALE GENOMIC DNA]</scope>
    <source>
        <strain evidence="7">cv. Missouri 17</strain>
        <tissue evidence="6">Seedling</tissue>
    </source>
</reference>
<comment type="caution">
    <text evidence="6">The sequence shown here is derived from an EMBL/GenBank/DDBJ whole genome shotgun (WGS) entry which is preliminary data.</text>
</comment>
<proteinExistence type="inferred from homology"/>
<comment type="similarity">
    <text evidence="1">Belongs to the UFD1 family.</text>
</comment>
<gene>
    <name evidence="6" type="primary">UFD1L</name>
    <name evidence="6" type="ORF">Zm00014a_027731</name>
</gene>
<evidence type="ECO:0000259" key="5">
    <source>
        <dbReference type="Pfam" id="PF24842"/>
    </source>
</evidence>
<organism evidence="6 7">
    <name type="scientific">Zea mays</name>
    <name type="common">Maize</name>
    <dbReference type="NCBI Taxonomy" id="4577"/>
    <lineage>
        <taxon>Eukaryota</taxon>
        <taxon>Viridiplantae</taxon>
        <taxon>Streptophyta</taxon>
        <taxon>Embryophyta</taxon>
        <taxon>Tracheophyta</taxon>
        <taxon>Spermatophyta</taxon>
        <taxon>Magnoliopsida</taxon>
        <taxon>Liliopsida</taxon>
        <taxon>Poales</taxon>
        <taxon>Poaceae</taxon>
        <taxon>PACMAD clade</taxon>
        <taxon>Panicoideae</taxon>
        <taxon>Andropogonodae</taxon>
        <taxon>Andropogoneae</taxon>
        <taxon>Tripsacinae</taxon>
        <taxon>Zea</taxon>
    </lineage>
</organism>
<dbReference type="InterPro" id="IPR055418">
    <property type="entry name" value="UFD1_N2"/>
</dbReference>
<dbReference type="PANTHER" id="PTHR12555">
    <property type="entry name" value="UBIQUITIN FUSION DEGRADATON PROTEIN 1"/>
    <property type="match status" value="1"/>
</dbReference>
<dbReference type="Pfam" id="PF24842">
    <property type="entry name" value="UFD1_N2"/>
    <property type="match status" value="1"/>
</dbReference>
<dbReference type="EMBL" id="NCVQ01000004">
    <property type="protein sequence ID" value="PWZ33448.1"/>
    <property type="molecule type" value="Genomic_DNA"/>
</dbReference>
<dbReference type="InterPro" id="IPR055417">
    <property type="entry name" value="UFD1_N1"/>
</dbReference>
<feature type="domain" description="Ubiquitin fusion degradation protein UFD1 N-terminal subdomain 1" evidence="4">
    <location>
        <begin position="14"/>
        <end position="110"/>
    </location>
</feature>
<evidence type="ECO:0000259" key="4">
    <source>
        <dbReference type="Pfam" id="PF03152"/>
    </source>
</evidence>
<dbReference type="Gene3D" id="2.40.40.50">
    <property type="entry name" value="Ubiquitin fusion degradation protein UFD1, N-terminal domain"/>
    <property type="match status" value="1"/>
</dbReference>
<feature type="domain" description="Ubiquitin fusion degradation protein UFD1 N-terminal subdomain 2" evidence="5">
    <location>
        <begin position="111"/>
        <end position="186"/>
    </location>
</feature>
<feature type="compositionally biased region" description="Low complexity" evidence="3">
    <location>
        <begin position="250"/>
        <end position="259"/>
    </location>
</feature>
<dbReference type="GO" id="GO:0006511">
    <property type="term" value="P:ubiquitin-dependent protein catabolic process"/>
    <property type="evidence" value="ECO:0007669"/>
    <property type="project" value="InterPro"/>
</dbReference>
<dbReference type="ExpressionAtlas" id="A0A3L6FKR0">
    <property type="expression patterns" value="baseline and differential"/>
</dbReference>
<name>A0A3L6FKR0_MAIZE</name>